<gene>
    <name evidence="1" type="ORF">Slati_2564300</name>
</gene>
<dbReference type="EMBL" id="JACGWN010000009">
    <property type="protein sequence ID" value="KAL0432300.1"/>
    <property type="molecule type" value="Genomic_DNA"/>
</dbReference>
<protein>
    <submittedName>
        <fullName evidence="1">Uncharacterized protein</fullName>
    </submittedName>
</protein>
<reference evidence="1" key="1">
    <citation type="submission" date="2020-06" db="EMBL/GenBank/DDBJ databases">
        <authorList>
            <person name="Li T."/>
            <person name="Hu X."/>
            <person name="Zhang T."/>
            <person name="Song X."/>
            <person name="Zhang H."/>
            <person name="Dai N."/>
            <person name="Sheng W."/>
            <person name="Hou X."/>
            <person name="Wei L."/>
        </authorList>
    </citation>
    <scope>NUCLEOTIDE SEQUENCE</scope>
    <source>
        <strain evidence="1">KEN1</strain>
        <tissue evidence="1">Leaf</tissue>
    </source>
</reference>
<organism evidence="1">
    <name type="scientific">Sesamum latifolium</name>
    <dbReference type="NCBI Taxonomy" id="2727402"/>
    <lineage>
        <taxon>Eukaryota</taxon>
        <taxon>Viridiplantae</taxon>
        <taxon>Streptophyta</taxon>
        <taxon>Embryophyta</taxon>
        <taxon>Tracheophyta</taxon>
        <taxon>Spermatophyta</taxon>
        <taxon>Magnoliopsida</taxon>
        <taxon>eudicotyledons</taxon>
        <taxon>Gunneridae</taxon>
        <taxon>Pentapetalae</taxon>
        <taxon>asterids</taxon>
        <taxon>lamiids</taxon>
        <taxon>Lamiales</taxon>
        <taxon>Pedaliaceae</taxon>
        <taxon>Sesamum</taxon>
    </lineage>
</organism>
<name>A0AAW2VW10_9LAMI</name>
<proteinExistence type="predicted"/>
<comment type="caution">
    <text evidence="1">The sequence shown here is derived from an EMBL/GenBank/DDBJ whole genome shotgun (WGS) entry which is preliminary data.</text>
</comment>
<dbReference type="PANTHER" id="PTHR35750">
    <property type="entry name" value="PHOSPHOLIPID HYDROPEROXIDE GLUTATHIONE PEROXIDASE"/>
    <property type="match status" value="1"/>
</dbReference>
<accession>A0AAW2VW10</accession>
<reference evidence="1" key="2">
    <citation type="journal article" date="2024" name="Plant">
        <title>Genomic evolution and insights into agronomic trait innovations of Sesamum species.</title>
        <authorList>
            <person name="Miao H."/>
            <person name="Wang L."/>
            <person name="Qu L."/>
            <person name="Liu H."/>
            <person name="Sun Y."/>
            <person name="Le M."/>
            <person name="Wang Q."/>
            <person name="Wei S."/>
            <person name="Zheng Y."/>
            <person name="Lin W."/>
            <person name="Duan Y."/>
            <person name="Cao H."/>
            <person name="Xiong S."/>
            <person name="Wang X."/>
            <person name="Wei L."/>
            <person name="Li C."/>
            <person name="Ma Q."/>
            <person name="Ju M."/>
            <person name="Zhao R."/>
            <person name="Li G."/>
            <person name="Mu C."/>
            <person name="Tian Q."/>
            <person name="Mei H."/>
            <person name="Zhang T."/>
            <person name="Gao T."/>
            <person name="Zhang H."/>
        </authorList>
    </citation>
    <scope>NUCLEOTIDE SEQUENCE</scope>
    <source>
        <strain evidence="1">KEN1</strain>
    </source>
</reference>
<dbReference type="AlphaFoldDB" id="A0AAW2VW10"/>
<evidence type="ECO:0000313" key="1">
    <source>
        <dbReference type="EMBL" id="KAL0432300.1"/>
    </source>
</evidence>
<sequence>MGLLRRLWLILGFTRNGEQRHHHHDAAAAYVSTPRKDFSTPVEGDQNPPLLVFCHAGDGGVQRLLSLLVAIIVIGLRWYARNLRIDEDGDVADEFLDEVSPNMQENMEEHNRKLPRFEVKYSTRPAKVVNQALLANGKIQQHVEFQGRLEWV</sequence>
<dbReference type="PANTHER" id="PTHR35750:SF1">
    <property type="entry name" value="PHOSPHOLIPID HYDROPEROXIDE GLUTATHIONE PEROXIDASE"/>
    <property type="match status" value="1"/>
</dbReference>